<proteinExistence type="inferred from homology"/>
<protein>
    <submittedName>
        <fullName evidence="4">Glucan synthesis regulatory protein</fullName>
    </submittedName>
</protein>
<dbReference type="STRING" id="1664694.A0A0N1NZQ1"/>
<dbReference type="GO" id="GO:0070880">
    <property type="term" value="P:fungal-type cell wall beta-glucan biosynthetic process"/>
    <property type="evidence" value="ECO:0007669"/>
    <property type="project" value="TreeGrafter"/>
</dbReference>
<comment type="caution">
    <text evidence="4">The sequence shown here is derived from an EMBL/GenBank/DDBJ whole genome shotgun (WGS) entry which is preliminary data.</text>
</comment>
<dbReference type="InterPro" id="IPR037883">
    <property type="entry name" value="Knr4/Smi1-like_sf"/>
</dbReference>
<name>A0A0N1NZQ1_9EURO</name>
<feature type="compositionally biased region" description="Polar residues" evidence="2">
    <location>
        <begin position="90"/>
        <end position="102"/>
    </location>
</feature>
<dbReference type="OrthoDB" id="2305498at2759"/>
<feature type="compositionally biased region" description="Basic and acidic residues" evidence="2">
    <location>
        <begin position="20"/>
        <end position="29"/>
    </location>
</feature>
<feature type="compositionally biased region" description="Polar residues" evidence="2">
    <location>
        <begin position="540"/>
        <end position="551"/>
    </location>
</feature>
<evidence type="ECO:0000256" key="2">
    <source>
        <dbReference type="SAM" id="MobiDB-lite"/>
    </source>
</evidence>
<dbReference type="GeneID" id="28742043"/>
<feature type="region of interest" description="Disordered" evidence="2">
    <location>
        <begin position="453"/>
        <end position="604"/>
    </location>
</feature>
<dbReference type="PANTHER" id="PTHR47432">
    <property type="entry name" value="CELL WALL ASSEMBLY REGULATOR SMI1"/>
    <property type="match status" value="1"/>
</dbReference>
<feature type="compositionally biased region" description="Polar residues" evidence="2">
    <location>
        <begin position="37"/>
        <end position="54"/>
    </location>
</feature>
<dbReference type="PANTHER" id="PTHR47432:SF1">
    <property type="entry name" value="CELL WALL ASSEMBLY REGULATOR SMI1"/>
    <property type="match status" value="1"/>
</dbReference>
<feature type="domain" description="Knr4/Smi1-like" evidence="3">
    <location>
        <begin position="149"/>
        <end position="451"/>
    </location>
</feature>
<dbReference type="GO" id="GO:0043332">
    <property type="term" value="C:mating projection tip"/>
    <property type="evidence" value="ECO:0007669"/>
    <property type="project" value="TreeGrafter"/>
</dbReference>
<comment type="similarity">
    <text evidence="1">Belongs to the KNR4/SMI1 family.</text>
</comment>
<dbReference type="Proteomes" id="UP000038010">
    <property type="component" value="Unassembled WGS sequence"/>
</dbReference>
<accession>A0A0N1NZQ1</accession>
<dbReference type="Gene3D" id="3.40.1580.10">
    <property type="entry name" value="SMI1/KNR4-like"/>
    <property type="match status" value="1"/>
</dbReference>
<dbReference type="AlphaFoldDB" id="A0A0N1NZQ1"/>
<evidence type="ECO:0000256" key="1">
    <source>
        <dbReference type="ARBA" id="ARBA00005303"/>
    </source>
</evidence>
<feature type="compositionally biased region" description="Polar residues" evidence="2">
    <location>
        <begin position="454"/>
        <end position="477"/>
    </location>
</feature>
<gene>
    <name evidence="4" type="ORF">AB675_9613</name>
</gene>
<evidence type="ECO:0000313" key="4">
    <source>
        <dbReference type="EMBL" id="KPI42283.1"/>
    </source>
</evidence>
<dbReference type="Pfam" id="PF09346">
    <property type="entry name" value="SMI1_KNR4"/>
    <property type="match status" value="1"/>
</dbReference>
<dbReference type="SUPFAM" id="SSF160631">
    <property type="entry name" value="SMI1/KNR4-like"/>
    <property type="match status" value="1"/>
</dbReference>
<keyword evidence="5" id="KW-1185">Reference proteome</keyword>
<feature type="compositionally biased region" description="Basic and acidic residues" evidence="2">
    <location>
        <begin position="552"/>
        <end position="567"/>
    </location>
</feature>
<evidence type="ECO:0000259" key="3">
    <source>
        <dbReference type="SMART" id="SM00860"/>
    </source>
</evidence>
<dbReference type="SMART" id="SM00860">
    <property type="entry name" value="SMI1_KNR4"/>
    <property type="match status" value="1"/>
</dbReference>
<feature type="compositionally biased region" description="Polar residues" evidence="2">
    <location>
        <begin position="402"/>
        <end position="411"/>
    </location>
</feature>
<reference evidence="4 5" key="1">
    <citation type="submission" date="2015-06" db="EMBL/GenBank/DDBJ databases">
        <title>Draft genome of the ant-associated black yeast Phialophora attae CBS 131958.</title>
        <authorList>
            <person name="Moreno L.F."/>
            <person name="Stielow B.J."/>
            <person name="de Hoog S."/>
            <person name="Vicente V.A."/>
            <person name="Weiss V.A."/>
            <person name="de Vries M."/>
            <person name="Cruz L.M."/>
            <person name="Souza E.M."/>
        </authorList>
    </citation>
    <scope>NUCLEOTIDE SEQUENCE [LARGE SCALE GENOMIC DNA]</scope>
    <source>
        <strain evidence="4 5">CBS 131958</strain>
    </source>
</reference>
<dbReference type="InterPro" id="IPR051873">
    <property type="entry name" value="KNR4/SMI1_regulator"/>
</dbReference>
<feature type="region of interest" description="Disordered" evidence="2">
    <location>
        <begin position="367"/>
        <end position="418"/>
    </location>
</feature>
<dbReference type="VEuPathDB" id="FungiDB:AB675_9613"/>
<sequence>MAANPFASAFRSFWHTMTSNDRHASHDSPYRTGSHMPVNQNRHAPLTSVATAADSQPDLADHGDAKRPSISATSVGLPSPARPYSPGMRSMSSPKVPQTEETPISPGEIQMQSFADGAPPPPPPSHSWKKIDRWAEKNYEELFDNLCEGCTQNDINELEHVLDITLPQDVRESLSIHDGQERGGRPTGIILGCMLLDCEEIVQEWNNWKVVNEEYLSKANKPAPHYPLKSLNNAASSSSSSAPQNKTFWRQELLERQDSQPPKAIQKAYAHPSWIPLARDWGGNNIAVDLAPGPLGKWGQIILFGRDYDCKDISSDRVMVDEDTGEMKLKEFKTENIEPPYMEILRWRADQKYGRKQINNRNSRAYGLNTNVKPVNGKGSPYSSPIAETDEQGARGRGPSPQRFSRTNTGSPRPGNTMVGSPLARVQEEIAQPQPLSIKTGGDVVKDFARDIEGTNTSQSDYFPSSTSHMNGSASQGRKSKPQKLVDAPTPIDTSMRVYIPDNSRNGSGSYTEKKDKLVDIPTPTTARSDAGGRRDFPATSLSRVSTLNDLSENKENQRTGEKKSSEESDTAAKTNEKANDTKANGVKGLGVDTLEGEMRDVAI</sequence>
<dbReference type="PIRSF" id="PIRSF017023">
    <property type="entry name" value="KNR4"/>
    <property type="match status" value="1"/>
</dbReference>
<dbReference type="InterPro" id="IPR009203">
    <property type="entry name" value="Knr4/Smi1"/>
</dbReference>
<organism evidence="4 5">
    <name type="scientific">Cyphellophora attinorum</name>
    <dbReference type="NCBI Taxonomy" id="1664694"/>
    <lineage>
        <taxon>Eukaryota</taxon>
        <taxon>Fungi</taxon>
        <taxon>Dikarya</taxon>
        <taxon>Ascomycota</taxon>
        <taxon>Pezizomycotina</taxon>
        <taxon>Eurotiomycetes</taxon>
        <taxon>Chaetothyriomycetidae</taxon>
        <taxon>Chaetothyriales</taxon>
        <taxon>Cyphellophoraceae</taxon>
        <taxon>Cyphellophora</taxon>
    </lineage>
</organism>
<dbReference type="RefSeq" id="XP_018002246.1">
    <property type="nucleotide sequence ID" value="XM_018150163.1"/>
</dbReference>
<evidence type="ECO:0000313" key="5">
    <source>
        <dbReference type="Proteomes" id="UP000038010"/>
    </source>
</evidence>
<feature type="region of interest" description="Disordered" evidence="2">
    <location>
        <begin position="19"/>
        <end position="103"/>
    </location>
</feature>
<dbReference type="EMBL" id="LFJN01000007">
    <property type="protein sequence ID" value="KPI42283.1"/>
    <property type="molecule type" value="Genomic_DNA"/>
</dbReference>
<dbReference type="InterPro" id="IPR018958">
    <property type="entry name" value="Knr4/Smi1-like_dom"/>
</dbReference>